<dbReference type="Pfam" id="PF02424">
    <property type="entry name" value="ApbE"/>
    <property type="match status" value="2"/>
</dbReference>
<keyword evidence="8" id="KW-0460">Magnesium</keyword>
<evidence type="ECO:0000256" key="9">
    <source>
        <dbReference type="ARBA" id="ARBA00031306"/>
    </source>
</evidence>
<evidence type="ECO:0000256" key="5">
    <source>
        <dbReference type="ARBA" id="ARBA00022679"/>
    </source>
</evidence>
<dbReference type="SUPFAM" id="SSF143631">
    <property type="entry name" value="ApbE-like"/>
    <property type="match status" value="1"/>
</dbReference>
<evidence type="ECO:0000313" key="11">
    <source>
        <dbReference type="EMBL" id="GAA1635796.1"/>
    </source>
</evidence>
<dbReference type="RefSeq" id="WP_346106102.1">
    <property type="nucleotide sequence ID" value="NZ_BAAAMU010000023.1"/>
</dbReference>
<gene>
    <name evidence="11" type="ORF">GCM10009733_036120</name>
</gene>
<comment type="caution">
    <text evidence="11">The sequence shown here is derived from an EMBL/GenBank/DDBJ whole genome shotgun (WGS) entry which is preliminary data.</text>
</comment>
<evidence type="ECO:0000313" key="12">
    <source>
        <dbReference type="Proteomes" id="UP001500064"/>
    </source>
</evidence>
<reference evidence="11 12" key="1">
    <citation type="journal article" date="2019" name="Int. J. Syst. Evol. Microbiol.">
        <title>The Global Catalogue of Microorganisms (GCM) 10K type strain sequencing project: providing services to taxonomists for standard genome sequencing and annotation.</title>
        <authorList>
            <consortium name="The Broad Institute Genomics Platform"/>
            <consortium name="The Broad Institute Genome Sequencing Center for Infectious Disease"/>
            <person name="Wu L."/>
            <person name="Ma J."/>
        </authorList>
    </citation>
    <scope>NUCLEOTIDE SEQUENCE [LARGE SCALE GENOMIC DNA]</scope>
    <source>
        <strain evidence="11 12">JCM 13929</strain>
    </source>
</reference>
<dbReference type="Gene3D" id="3.10.520.10">
    <property type="entry name" value="ApbE-like domains"/>
    <property type="match status" value="2"/>
</dbReference>
<evidence type="ECO:0000256" key="7">
    <source>
        <dbReference type="ARBA" id="ARBA00022827"/>
    </source>
</evidence>
<dbReference type="EC" id="2.7.1.180" evidence="2"/>
<evidence type="ECO:0000256" key="1">
    <source>
        <dbReference type="ARBA" id="ARBA00001946"/>
    </source>
</evidence>
<evidence type="ECO:0000256" key="10">
    <source>
        <dbReference type="ARBA" id="ARBA00048540"/>
    </source>
</evidence>
<dbReference type="PANTHER" id="PTHR30040:SF2">
    <property type="entry name" value="FAD:PROTEIN FMN TRANSFERASE"/>
    <property type="match status" value="1"/>
</dbReference>
<dbReference type="EMBL" id="BAAAMU010000023">
    <property type="protein sequence ID" value="GAA1635796.1"/>
    <property type="molecule type" value="Genomic_DNA"/>
</dbReference>
<evidence type="ECO:0000256" key="2">
    <source>
        <dbReference type="ARBA" id="ARBA00011955"/>
    </source>
</evidence>
<keyword evidence="6" id="KW-0479">Metal-binding</keyword>
<protein>
    <recommendedName>
        <fullName evidence="3">FAD:protein FMN transferase</fullName>
        <ecNumber evidence="2">2.7.1.180</ecNumber>
    </recommendedName>
    <alternativeName>
        <fullName evidence="9">Flavin transferase</fullName>
    </alternativeName>
</protein>
<comment type="cofactor">
    <cofactor evidence="1">
        <name>Mg(2+)</name>
        <dbReference type="ChEBI" id="CHEBI:18420"/>
    </cofactor>
</comment>
<organism evidence="11 12">
    <name type="scientific">Nonomuraea maheshkhaliensis</name>
    <dbReference type="NCBI Taxonomy" id="419590"/>
    <lineage>
        <taxon>Bacteria</taxon>
        <taxon>Bacillati</taxon>
        <taxon>Actinomycetota</taxon>
        <taxon>Actinomycetes</taxon>
        <taxon>Streptosporangiales</taxon>
        <taxon>Streptosporangiaceae</taxon>
        <taxon>Nonomuraea</taxon>
    </lineage>
</organism>
<name>A0ABN2F8X7_9ACTN</name>
<evidence type="ECO:0000256" key="4">
    <source>
        <dbReference type="ARBA" id="ARBA00022630"/>
    </source>
</evidence>
<dbReference type="InterPro" id="IPR024932">
    <property type="entry name" value="ApbE"/>
</dbReference>
<proteinExistence type="predicted"/>
<comment type="catalytic activity">
    <reaction evidence="10">
        <text>L-threonyl-[protein] + FAD = FMN-L-threonyl-[protein] + AMP + H(+)</text>
        <dbReference type="Rhea" id="RHEA:36847"/>
        <dbReference type="Rhea" id="RHEA-COMP:11060"/>
        <dbReference type="Rhea" id="RHEA-COMP:11061"/>
        <dbReference type="ChEBI" id="CHEBI:15378"/>
        <dbReference type="ChEBI" id="CHEBI:30013"/>
        <dbReference type="ChEBI" id="CHEBI:57692"/>
        <dbReference type="ChEBI" id="CHEBI:74257"/>
        <dbReference type="ChEBI" id="CHEBI:456215"/>
        <dbReference type="EC" id="2.7.1.180"/>
    </reaction>
</comment>
<keyword evidence="12" id="KW-1185">Reference proteome</keyword>
<keyword evidence="7" id="KW-0274">FAD</keyword>
<keyword evidence="4" id="KW-0285">Flavoprotein</keyword>
<evidence type="ECO:0000256" key="8">
    <source>
        <dbReference type="ARBA" id="ARBA00022842"/>
    </source>
</evidence>
<evidence type="ECO:0000256" key="3">
    <source>
        <dbReference type="ARBA" id="ARBA00016337"/>
    </source>
</evidence>
<dbReference type="InterPro" id="IPR003374">
    <property type="entry name" value="ApbE-like_sf"/>
</dbReference>
<dbReference type="GO" id="GO:0016740">
    <property type="term" value="F:transferase activity"/>
    <property type="evidence" value="ECO:0007669"/>
    <property type="project" value="UniProtKB-KW"/>
</dbReference>
<evidence type="ECO:0000256" key="6">
    <source>
        <dbReference type="ARBA" id="ARBA00022723"/>
    </source>
</evidence>
<sequence>MTISHDAGSTTTASIASSDVAEPATVFPGSARVEMVMGMPVSVDIRTALPARELIPLLDDAFAWLRWVDDTFSPVKEDSQIGRLNSGRTIRQIPELVEVLHRCDELSKATEGYFEARINGVIDPSGYIKGWAIERLSRALSNAGAGDHHISAGNDIRVRGSAAPGVRWRVGVRDPRDGVVRKVVCAHDLGIATSGGAPVVNPRTGEVQDGLGAVTVIGPDLGLADAYATAIFAMGPMPGRRFAADLARSGPYETMIVLPDGQEVTTPGFADHGGAQSRLAG</sequence>
<dbReference type="Proteomes" id="UP001500064">
    <property type="component" value="Unassembled WGS sequence"/>
</dbReference>
<dbReference type="PANTHER" id="PTHR30040">
    <property type="entry name" value="THIAMINE BIOSYNTHESIS LIPOPROTEIN APBE"/>
    <property type="match status" value="1"/>
</dbReference>
<accession>A0ABN2F8X7</accession>
<keyword evidence="5 11" id="KW-0808">Transferase</keyword>